<dbReference type="AlphaFoldDB" id="A0A843VTC4"/>
<keyword evidence="4" id="KW-1185">Reference proteome</keyword>
<dbReference type="Pfam" id="PF12776">
    <property type="entry name" value="Myb_DNA-bind_3"/>
    <property type="match status" value="1"/>
</dbReference>
<dbReference type="InterPro" id="IPR024752">
    <property type="entry name" value="Myb/SANT-like_dom"/>
</dbReference>
<feature type="region of interest" description="Disordered" evidence="1">
    <location>
        <begin position="222"/>
        <end position="255"/>
    </location>
</feature>
<name>A0A843VTC4_COLES</name>
<dbReference type="EMBL" id="NMUH01002162">
    <property type="protein sequence ID" value="MQL98256.1"/>
    <property type="molecule type" value="Genomic_DNA"/>
</dbReference>
<proteinExistence type="predicted"/>
<dbReference type="PANTHER" id="PTHR46929:SF23">
    <property type="entry name" value="L10-INTERACTING MYB DOMAIN-CONTAINING PROTEIN-LIKE"/>
    <property type="match status" value="1"/>
</dbReference>
<organism evidence="3 4">
    <name type="scientific">Colocasia esculenta</name>
    <name type="common">Wild taro</name>
    <name type="synonym">Arum esculentum</name>
    <dbReference type="NCBI Taxonomy" id="4460"/>
    <lineage>
        <taxon>Eukaryota</taxon>
        <taxon>Viridiplantae</taxon>
        <taxon>Streptophyta</taxon>
        <taxon>Embryophyta</taxon>
        <taxon>Tracheophyta</taxon>
        <taxon>Spermatophyta</taxon>
        <taxon>Magnoliopsida</taxon>
        <taxon>Liliopsida</taxon>
        <taxon>Araceae</taxon>
        <taxon>Aroideae</taxon>
        <taxon>Colocasieae</taxon>
        <taxon>Colocasia</taxon>
    </lineage>
</organism>
<comment type="caution">
    <text evidence="3">The sequence shown here is derived from an EMBL/GenBank/DDBJ whole genome shotgun (WGS) entry which is preliminary data.</text>
</comment>
<feature type="domain" description="Myb/SANT-like" evidence="2">
    <location>
        <begin position="77"/>
        <end position="171"/>
    </location>
</feature>
<protein>
    <recommendedName>
        <fullName evidence="2">Myb/SANT-like domain-containing protein</fullName>
    </recommendedName>
</protein>
<evidence type="ECO:0000313" key="3">
    <source>
        <dbReference type="EMBL" id="MQL98256.1"/>
    </source>
</evidence>
<gene>
    <name evidence="3" type="ORF">Taro_030959</name>
</gene>
<accession>A0A843VTC4</accession>
<dbReference type="PANTHER" id="PTHR46929">
    <property type="entry name" value="EXPRESSED PROTEIN"/>
    <property type="match status" value="1"/>
</dbReference>
<evidence type="ECO:0000256" key="1">
    <source>
        <dbReference type="SAM" id="MobiDB-lite"/>
    </source>
</evidence>
<sequence>MDVNDFSYEDEMDAAIVGVLSACVRVLEILVNNSDYSGELSESIPRIPSSTRNEIRRKMENFQSRDTSSKKGNNNFRWSMSMSRFMQKSLVEEAANGMKVDKSFKRPAFVATARAVSEKFKVTYSDSNVENHLRILKTKYAAIKKLKRMSGVGWNDDAKMITMGEDTFNEYIAAHPKDEPYINKSIDMYEELVVICGDDQATGSFSRIVANSVADVDSTSVDAMNEEASETPPPPRSVEDHSTSSEQVKRGRKRRRDLDSKIDLLANKIGDLASAISRSRNRDISFELYEEVMKCTGYDKSELVKAFDFLLANEIQTRSFLARDDALRQMWLELGRLLWVRIFLR</sequence>
<evidence type="ECO:0000259" key="2">
    <source>
        <dbReference type="Pfam" id="PF12776"/>
    </source>
</evidence>
<dbReference type="OrthoDB" id="686209at2759"/>
<reference evidence="3" key="1">
    <citation type="submission" date="2017-07" db="EMBL/GenBank/DDBJ databases">
        <title>Taro Niue Genome Assembly and Annotation.</title>
        <authorList>
            <person name="Atibalentja N."/>
            <person name="Keating K."/>
            <person name="Fields C.J."/>
        </authorList>
    </citation>
    <scope>NUCLEOTIDE SEQUENCE</scope>
    <source>
        <strain evidence="3">Niue_2</strain>
        <tissue evidence="3">Leaf</tissue>
    </source>
</reference>
<dbReference type="Proteomes" id="UP000652761">
    <property type="component" value="Unassembled WGS sequence"/>
</dbReference>
<feature type="compositionally biased region" description="Basic and acidic residues" evidence="1">
    <location>
        <begin position="237"/>
        <end position="249"/>
    </location>
</feature>
<evidence type="ECO:0000313" key="4">
    <source>
        <dbReference type="Proteomes" id="UP000652761"/>
    </source>
</evidence>